<dbReference type="PROSITE" id="PS50893">
    <property type="entry name" value="ABC_TRANSPORTER_2"/>
    <property type="match status" value="2"/>
</dbReference>
<evidence type="ECO:0000256" key="4">
    <source>
        <dbReference type="ARBA" id="ARBA00022840"/>
    </source>
</evidence>
<dbReference type="Pfam" id="PF00005">
    <property type="entry name" value="ABC_tran"/>
    <property type="match status" value="2"/>
</dbReference>
<dbReference type="SMART" id="SM00382">
    <property type="entry name" value="AAA"/>
    <property type="match status" value="2"/>
</dbReference>
<dbReference type="PROSITE" id="PS00211">
    <property type="entry name" value="ABC_TRANSPORTER_1"/>
    <property type="match status" value="2"/>
</dbReference>
<dbReference type="InterPro" id="IPR027417">
    <property type="entry name" value="P-loop_NTPase"/>
</dbReference>
<dbReference type="InterPro" id="IPR013563">
    <property type="entry name" value="Oligopep_ABC_C"/>
</dbReference>
<protein>
    <submittedName>
        <fullName evidence="6">ABC transporter ATP-binding protein</fullName>
    </submittedName>
</protein>
<dbReference type="InterPro" id="IPR003439">
    <property type="entry name" value="ABC_transporter-like_ATP-bd"/>
</dbReference>
<evidence type="ECO:0000256" key="1">
    <source>
        <dbReference type="ARBA" id="ARBA00005417"/>
    </source>
</evidence>
<dbReference type="Proteomes" id="UP000295345">
    <property type="component" value="Unassembled WGS sequence"/>
</dbReference>
<dbReference type="OrthoDB" id="4008250at2"/>
<dbReference type="NCBIfam" id="NF007739">
    <property type="entry name" value="PRK10419.1"/>
    <property type="match status" value="2"/>
</dbReference>
<dbReference type="EMBL" id="SMKI01000170">
    <property type="protein sequence ID" value="TDC73982.1"/>
    <property type="molecule type" value="Genomic_DNA"/>
</dbReference>
<dbReference type="PANTHER" id="PTHR43776">
    <property type="entry name" value="TRANSPORT ATP-BINDING PROTEIN"/>
    <property type="match status" value="1"/>
</dbReference>
<dbReference type="AlphaFoldDB" id="A0A4R4TFL7"/>
<sequence length="545" mass="57545">MNEPTVSPPLLAVRDLRVSYRTRAGTVPAVRGASLTVAAGETVALVGESGSGKSSVGLAVLGLLPDGTEPVSGSVELDGRNLVGLPERALRGVRGREIGFVPQDPKASLNPVQRVGAQVAEVLRIHGLERGRAAAARRARELLGEAGLPEPDRVAERFPHELSGGMCQRVLIAIALAGRPRLLIADEPTSALDVTVQRHLLDHLADVTRRAGTGLLLITHDLAVATERAERVAVMSDGRVVETGPSADVIGAPSHPYTRELVAAAPSLTAPPATPAAPDAEPLLTVENVRRVFRTRLPQGGRQVTTAVDGVSFTLPRGGSLGVVGESGSGKSTLAQLLLRLDRPDAGRIVLDGVDLTSVPAGRLRRLRRHVQPVFQDSYGSLDHTFTVAEAIAEPLRAFGVPGRARRVADLLDLVRLPAAAGARRPTELSGGQRQRVCIARALALTPRLLVLDEPVSALDVSVQARILTLLAELREELGLAYVFISHDLAVVRQVCDRVLVMRRGRAVEQGAVADVFSGPRHPYTQELLAAVPGGPRTVSEGASP</sequence>
<dbReference type="GO" id="GO:0005524">
    <property type="term" value="F:ATP binding"/>
    <property type="evidence" value="ECO:0007669"/>
    <property type="project" value="UniProtKB-KW"/>
</dbReference>
<keyword evidence="3" id="KW-0547">Nucleotide-binding</keyword>
<evidence type="ECO:0000313" key="7">
    <source>
        <dbReference type="Proteomes" id="UP000295345"/>
    </source>
</evidence>
<evidence type="ECO:0000313" key="6">
    <source>
        <dbReference type="EMBL" id="TDC73982.1"/>
    </source>
</evidence>
<dbReference type="Gene3D" id="3.40.50.300">
    <property type="entry name" value="P-loop containing nucleotide triphosphate hydrolases"/>
    <property type="match status" value="2"/>
</dbReference>
<name>A0A4R4TFL7_9ACTN</name>
<feature type="domain" description="ABC transporter" evidence="5">
    <location>
        <begin position="13"/>
        <end position="262"/>
    </location>
</feature>
<comment type="similarity">
    <text evidence="1">Belongs to the ABC transporter superfamily.</text>
</comment>
<gene>
    <name evidence="6" type="ORF">E1283_17405</name>
</gene>
<dbReference type="NCBIfam" id="NF008453">
    <property type="entry name" value="PRK11308.1"/>
    <property type="match status" value="2"/>
</dbReference>
<keyword evidence="4 6" id="KW-0067">ATP-binding</keyword>
<dbReference type="GO" id="GO:0015833">
    <property type="term" value="P:peptide transport"/>
    <property type="evidence" value="ECO:0007669"/>
    <property type="project" value="InterPro"/>
</dbReference>
<dbReference type="CDD" id="cd03257">
    <property type="entry name" value="ABC_NikE_OppD_transporters"/>
    <property type="match status" value="2"/>
</dbReference>
<dbReference type="InterPro" id="IPR017871">
    <property type="entry name" value="ABC_transporter-like_CS"/>
</dbReference>
<keyword evidence="2" id="KW-0813">Transport</keyword>
<dbReference type="Pfam" id="PF08352">
    <property type="entry name" value="oligo_HPY"/>
    <property type="match status" value="2"/>
</dbReference>
<dbReference type="GO" id="GO:0055085">
    <property type="term" value="P:transmembrane transport"/>
    <property type="evidence" value="ECO:0007669"/>
    <property type="project" value="UniProtKB-ARBA"/>
</dbReference>
<dbReference type="InterPro" id="IPR003593">
    <property type="entry name" value="AAA+_ATPase"/>
</dbReference>
<feature type="domain" description="ABC transporter" evidence="5">
    <location>
        <begin position="284"/>
        <end position="529"/>
    </location>
</feature>
<organism evidence="6 7">
    <name type="scientific">Streptomyces hainanensis</name>
    <dbReference type="NCBI Taxonomy" id="402648"/>
    <lineage>
        <taxon>Bacteria</taxon>
        <taxon>Bacillati</taxon>
        <taxon>Actinomycetota</taxon>
        <taxon>Actinomycetes</taxon>
        <taxon>Kitasatosporales</taxon>
        <taxon>Streptomycetaceae</taxon>
        <taxon>Streptomyces</taxon>
    </lineage>
</organism>
<comment type="caution">
    <text evidence="6">The sequence shown here is derived from an EMBL/GenBank/DDBJ whole genome shotgun (WGS) entry which is preliminary data.</text>
</comment>
<evidence type="ECO:0000256" key="2">
    <source>
        <dbReference type="ARBA" id="ARBA00022448"/>
    </source>
</evidence>
<dbReference type="FunFam" id="3.40.50.300:FF:000016">
    <property type="entry name" value="Oligopeptide ABC transporter ATP-binding component"/>
    <property type="match status" value="1"/>
</dbReference>
<dbReference type="GO" id="GO:0016887">
    <property type="term" value="F:ATP hydrolysis activity"/>
    <property type="evidence" value="ECO:0007669"/>
    <property type="project" value="InterPro"/>
</dbReference>
<evidence type="ECO:0000256" key="3">
    <source>
        <dbReference type="ARBA" id="ARBA00022741"/>
    </source>
</evidence>
<dbReference type="PANTHER" id="PTHR43776:SF7">
    <property type="entry name" value="D,D-DIPEPTIDE TRANSPORT ATP-BINDING PROTEIN DDPF-RELATED"/>
    <property type="match status" value="1"/>
</dbReference>
<dbReference type="InterPro" id="IPR050319">
    <property type="entry name" value="ABC_transp_ATP-bind"/>
</dbReference>
<keyword evidence="7" id="KW-1185">Reference proteome</keyword>
<reference evidence="6 7" key="1">
    <citation type="submission" date="2019-03" db="EMBL/GenBank/DDBJ databases">
        <title>Draft genome sequences of novel Actinobacteria.</title>
        <authorList>
            <person name="Sahin N."/>
            <person name="Ay H."/>
            <person name="Saygin H."/>
        </authorList>
    </citation>
    <scope>NUCLEOTIDE SEQUENCE [LARGE SCALE GENOMIC DNA]</scope>
    <source>
        <strain evidence="6 7">DSM 41900</strain>
    </source>
</reference>
<proteinExistence type="inferred from homology"/>
<dbReference type="RefSeq" id="WP_132818982.1">
    <property type="nucleotide sequence ID" value="NZ_SMKI01000170.1"/>
</dbReference>
<dbReference type="SUPFAM" id="SSF52540">
    <property type="entry name" value="P-loop containing nucleoside triphosphate hydrolases"/>
    <property type="match status" value="2"/>
</dbReference>
<evidence type="ECO:0000259" key="5">
    <source>
        <dbReference type="PROSITE" id="PS50893"/>
    </source>
</evidence>
<accession>A0A4R4TFL7</accession>